<dbReference type="GO" id="GO:0070740">
    <property type="term" value="F:tubulin-glutamic acid ligase activity"/>
    <property type="evidence" value="ECO:0007669"/>
    <property type="project" value="TreeGrafter"/>
</dbReference>
<dbReference type="InterPro" id="IPR004344">
    <property type="entry name" value="TTL/TTLL_fam"/>
</dbReference>
<keyword evidence="1" id="KW-0436">Ligase</keyword>
<evidence type="ECO:0000256" key="3">
    <source>
        <dbReference type="ARBA" id="ARBA00022840"/>
    </source>
</evidence>
<dbReference type="PROSITE" id="PS51221">
    <property type="entry name" value="TTL"/>
    <property type="match status" value="1"/>
</dbReference>
<name>A0A7S3LIQ8_9STRA</name>
<dbReference type="AlphaFoldDB" id="A0A7S3LIQ8"/>
<dbReference type="SUPFAM" id="SSF56059">
    <property type="entry name" value="Glutathione synthetase ATP-binding domain-like"/>
    <property type="match status" value="1"/>
</dbReference>
<dbReference type="GO" id="GO:0000226">
    <property type="term" value="P:microtubule cytoskeleton organization"/>
    <property type="evidence" value="ECO:0007669"/>
    <property type="project" value="TreeGrafter"/>
</dbReference>
<proteinExistence type="predicted"/>
<dbReference type="EMBL" id="HBIN01002507">
    <property type="protein sequence ID" value="CAE0431323.1"/>
    <property type="molecule type" value="Transcribed_RNA"/>
</dbReference>
<dbReference type="GO" id="GO:0005524">
    <property type="term" value="F:ATP binding"/>
    <property type="evidence" value="ECO:0007669"/>
    <property type="project" value="UniProtKB-KW"/>
</dbReference>
<dbReference type="Pfam" id="PF03133">
    <property type="entry name" value="TTL"/>
    <property type="match status" value="1"/>
</dbReference>
<sequence length="562" mass="65289">MESKHKISNLDNNVDILEYGTSSSTWSRKGASIMETVSNNEIKKNFQYDRPVKDRILHPNMETVLRQERFVGKQKYRGIALRRRGDPALNYMKRKQALEERGFLVSLLRFGGWNECQTQFKKNATRYRTVDVYLCLSKSYCFDESLYVSIEKRGTRMDRIYGQLEVWSNKKGFCSYMRKALKSWTPEGATWMKKFTFECWVVPHDNDELTEKLNSDTYFDTSGWVFKPESGGGGSGIYVAMDKAKVENDIKWWKKRRQTYVIQPRLANPLLIKNRKFDLRTHVLVTSVSPIRAYLHSNGIVRFASGDFTKEYSKDTRNSFLTNLSVGGKTTKTEDLSWSFEELRAYLKEDAALVFSRIDEAIAKMLVASEKAFSERYSSIDSGNFKCRTCYQQIGVDILLDEDLKPYIMEVNGNPMQNFKSEKITQVCKEFQSDISALLYGDNSNSINNDLIEALESVLSPGMDLDSYYDWLDSDSIEYLLMMLTEQMNMESFRLVYPSSHAAYSKTKEIEWTTYLDYLQHAPERIAFHKLLVNLQRERVSKCLDFEGDRCSAEVYDIKLET</sequence>
<evidence type="ECO:0000256" key="1">
    <source>
        <dbReference type="ARBA" id="ARBA00022598"/>
    </source>
</evidence>
<dbReference type="GO" id="GO:0036064">
    <property type="term" value="C:ciliary basal body"/>
    <property type="evidence" value="ECO:0007669"/>
    <property type="project" value="TreeGrafter"/>
</dbReference>
<keyword evidence="3" id="KW-0067">ATP-binding</keyword>
<accession>A0A7S3LIQ8</accession>
<gene>
    <name evidence="4" type="ORF">ASTO00021_LOCUS1660</name>
</gene>
<organism evidence="4">
    <name type="scientific">Aplanochytrium stocchinoi</name>
    <dbReference type="NCBI Taxonomy" id="215587"/>
    <lineage>
        <taxon>Eukaryota</taxon>
        <taxon>Sar</taxon>
        <taxon>Stramenopiles</taxon>
        <taxon>Bigyra</taxon>
        <taxon>Labyrinthulomycetes</taxon>
        <taxon>Thraustochytrida</taxon>
        <taxon>Thraustochytriidae</taxon>
        <taxon>Aplanochytrium</taxon>
    </lineage>
</organism>
<keyword evidence="2" id="KW-0547">Nucleotide-binding</keyword>
<dbReference type="PANTHER" id="PTHR12241">
    <property type="entry name" value="TUBULIN POLYGLUTAMYLASE"/>
    <property type="match status" value="1"/>
</dbReference>
<evidence type="ECO:0008006" key="5">
    <source>
        <dbReference type="Google" id="ProtNLM"/>
    </source>
</evidence>
<protein>
    <recommendedName>
        <fullName evidence="5">Tubulin--tyrosine ligase-like protein 9</fullName>
    </recommendedName>
</protein>
<evidence type="ECO:0000313" key="4">
    <source>
        <dbReference type="EMBL" id="CAE0431323.1"/>
    </source>
</evidence>
<dbReference type="Gene3D" id="3.30.470.20">
    <property type="entry name" value="ATP-grasp fold, B domain"/>
    <property type="match status" value="1"/>
</dbReference>
<evidence type="ECO:0000256" key="2">
    <source>
        <dbReference type="ARBA" id="ARBA00022741"/>
    </source>
</evidence>
<reference evidence="4" key="1">
    <citation type="submission" date="2021-01" db="EMBL/GenBank/DDBJ databases">
        <authorList>
            <person name="Corre E."/>
            <person name="Pelletier E."/>
            <person name="Niang G."/>
            <person name="Scheremetjew M."/>
            <person name="Finn R."/>
            <person name="Kale V."/>
            <person name="Holt S."/>
            <person name="Cochrane G."/>
            <person name="Meng A."/>
            <person name="Brown T."/>
            <person name="Cohen L."/>
        </authorList>
    </citation>
    <scope>NUCLEOTIDE SEQUENCE</scope>
    <source>
        <strain evidence="4">GSBS06</strain>
    </source>
</reference>
<dbReference type="GO" id="GO:0015631">
    <property type="term" value="F:tubulin binding"/>
    <property type="evidence" value="ECO:0007669"/>
    <property type="project" value="TreeGrafter"/>
</dbReference>